<evidence type="ECO:0000313" key="6">
    <source>
        <dbReference type="EMBL" id="GAA1108655.1"/>
    </source>
</evidence>
<dbReference type="PANTHER" id="PTHR30136">
    <property type="entry name" value="HELIX-TURN-HELIX TRANSCRIPTIONAL REGULATOR, ICLR FAMILY"/>
    <property type="match status" value="1"/>
</dbReference>
<reference evidence="6 7" key="1">
    <citation type="journal article" date="2019" name="Int. J. Syst. Evol. Microbiol.">
        <title>The Global Catalogue of Microorganisms (GCM) 10K type strain sequencing project: providing services to taxonomists for standard genome sequencing and annotation.</title>
        <authorList>
            <consortium name="The Broad Institute Genomics Platform"/>
            <consortium name="The Broad Institute Genome Sequencing Center for Infectious Disease"/>
            <person name="Wu L."/>
            <person name="Ma J."/>
        </authorList>
    </citation>
    <scope>NUCLEOTIDE SEQUENCE [LARGE SCALE GENOMIC DNA]</scope>
    <source>
        <strain evidence="6 7">JCM 13008</strain>
    </source>
</reference>
<dbReference type="EMBL" id="BAAALG010000011">
    <property type="protein sequence ID" value="GAA1108655.1"/>
    <property type="molecule type" value="Genomic_DNA"/>
</dbReference>
<gene>
    <name evidence="6" type="ORF">GCM10009668_31150</name>
</gene>
<dbReference type="PANTHER" id="PTHR30136:SF34">
    <property type="entry name" value="TRANSCRIPTIONAL REGULATOR"/>
    <property type="match status" value="1"/>
</dbReference>
<evidence type="ECO:0000259" key="4">
    <source>
        <dbReference type="PROSITE" id="PS51077"/>
    </source>
</evidence>
<evidence type="ECO:0000256" key="3">
    <source>
        <dbReference type="ARBA" id="ARBA00023163"/>
    </source>
</evidence>
<dbReference type="Pfam" id="PF09339">
    <property type="entry name" value="HTH_IclR"/>
    <property type="match status" value="1"/>
</dbReference>
<dbReference type="PROSITE" id="PS51077">
    <property type="entry name" value="HTH_ICLR"/>
    <property type="match status" value="1"/>
</dbReference>
<dbReference type="InterPro" id="IPR036388">
    <property type="entry name" value="WH-like_DNA-bd_sf"/>
</dbReference>
<name>A0ABN1TYA7_9ACTN</name>
<feature type="domain" description="IclR-ED" evidence="5">
    <location>
        <begin position="75"/>
        <end position="258"/>
    </location>
</feature>
<evidence type="ECO:0000256" key="2">
    <source>
        <dbReference type="ARBA" id="ARBA00023125"/>
    </source>
</evidence>
<dbReference type="RefSeq" id="WP_343995740.1">
    <property type="nucleotide sequence ID" value="NZ_BAAALG010000011.1"/>
</dbReference>
<keyword evidence="2" id="KW-0238">DNA-binding</keyword>
<dbReference type="InterPro" id="IPR014757">
    <property type="entry name" value="Tscrpt_reg_IclR_C"/>
</dbReference>
<dbReference type="InterPro" id="IPR036390">
    <property type="entry name" value="WH_DNA-bd_sf"/>
</dbReference>
<dbReference type="NCBIfam" id="TIGR02431">
    <property type="entry name" value="pcaR_pcaU"/>
    <property type="match status" value="1"/>
</dbReference>
<evidence type="ECO:0000256" key="1">
    <source>
        <dbReference type="ARBA" id="ARBA00023015"/>
    </source>
</evidence>
<keyword evidence="7" id="KW-1185">Reference proteome</keyword>
<feature type="domain" description="HTH iclR-type" evidence="4">
    <location>
        <begin position="14"/>
        <end position="74"/>
    </location>
</feature>
<dbReference type="SMART" id="SM00346">
    <property type="entry name" value="HTH_ICLR"/>
    <property type="match status" value="1"/>
</dbReference>
<dbReference type="InterPro" id="IPR012794">
    <property type="entry name" value="PcaR_PcaU"/>
</dbReference>
<accession>A0ABN1TYA7</accession>
<keyword evidence="3" id="KW-0804">Transcription</keyword>
<comment type="caution">
    <text evidence="6">The sequence shown here is derived from an EMBL/GenBank/DDBJ whole genome shotgun (WGS) entry which is preliminary data.</text>
</comment>
<dbReference type="Pfam" id="PF01614">
    <property type="entry name" value="IclR_C"/>
    <property type="match status" value="1"/>
</dbReference>
<evidence type="ECO:0000259" key="5">
    <source>
        <dbReference type="PROSITE" id="PS51078"/>
    </source>
</evidence>
<dbReference type="PROSITE" id="PS51078">
    <property type="entry name" value="ICLR_ED"/>
    <property type="match status" value="1"/>
</dbReference>
<dbReference type="InterPro" id="IPR050707">
    <property type="entry name" value="HTH_MetabolicPath_Reg"/>
</dbReference>
<dbReference type="SUPFAM" id="SSF55781">
    <property type="entry name" value="GAF domain-like"/>
    <property type="match status" value="1"/>
</dbReference>
<dbReference type="Gene3D" id="3.30.450.40">
    <property type="match status" value="1"/>
</dbReference>
<protein>
    <submittedName>
        <fullName evidence="6">IclR family transcriptional regulator C-terminal domain-containing protein</fullName>
    </submittedName>
</protein>
<dbReference type="Proteomes" id="UP001501581">
    <property type="component" value="Unassembled WGS sequence"/>
</dbReference>
<evidence type="ECO:0000313" key="7">
    <source>
        <dbReference type="Proteomes" id="UP001501581"/>
    </source>
</evidence>
<dbReference type="InterPro" id="IPR005471">
    <property type="entry name" value="Tscrpt_reg_IclR_N"/>
</dbReference>
<proteinExistence type="predicted"/>
<dbReference type="InterPro" id="IPR029016">
    <property type="entry name" value="GAF-like_dom_sf"/>
</dbReference>
<dbReference type="Gene3D" id="1.10.10.10">
    <property type="entry name" value="Winged helix-like DNA-binding domain superfamily/Winged helix DNA-binding domain"/>
    <property type="match status" value="1"/>
</dbReference>
<keyword evidence="1" id="KW-0805">Transcription regulation</keyword>
<dbReference type="SUPFAM" id="SSF46785">
    <property type="entry name" value="Winged helix' DNA-binding domain"/>
    <property type="match status" value="1"/>
</dbReference>
<organism evidence="6 7">
    <name type="scientific">Nocardioides dubius</name>
    <dbReference type="NCBI Taxonomy" id="317019"/>
    <lineage>
        <taxon>Bacteria</taxon>
        <taxon>Bacillati</taxon>
        <taxon>Actinomycetota</taxon>
        <taxon>Actinomycetes</taxon>
        <taxon>Propionibacteriales</taxon>
        <taxon>Nocardioidaceae</taxon>
        <taxon>Nocardioides</taxon>
    </lineage>
</organism>
<sequence length="275" mass="29929">MSAISEQGKDRDVIQSIERGFAVLLAFDADLPRPTLAELAARTELSRPAVRRILITLQKLGYVEPDGSRWTLTPRVLTIGQHYAATHGIVEVAQPHLMRLAERTGESASLAQLDGAEVIYVARVHVRRVLSLNVDVGTRVPAYATSMGRVLAAYAEESTVARIIEAGMPALTAWTVTDPVAFRDRLHDARRAGYAIVDSELEDGFLSAAVPVRDANGEVIAALAYSTARGRHNAEDLAQNVVPLLLETASAIGADLQVLPERSRQLRVQERSGFY</sequence>